<keyword evidence="2 6" id="KW-0812">Transmembrane</keyword>
<dbReference type="PANTHER" id="PTHR33048:SF146">
    <property type="entry name" value="INTEGRAL MEMBRANE PROTEIN"/>
    <property type="match status" value="1"/>
</dbReference>
<dbReference type="GeneID" id="25980651"/>
<keyword evidence="3 6" id="KW-1133">Transmembrane helix</keyword>
<evidence type="ECO:0000256" key="6">
    <source>
        <dbReference type="SAM" id="Phobius"/>
    </source>
</evidence>
<comment type="similarity">
    <text evidence="5">Belongs to the SAT4 family.</text>
</comment>
<dbReference type="PANTHER" id="PTHR33048">
    <property type="entry name" value="PTH11-LIKE INTEGRAL MEMBRANE PROTEIN (AFU_ORTHOLOGUE AFUA_5G11245)"/>
    <property type="match status" value="1"/>
</dbReference>
<evidence type="ECO:0000259" key="7">
    <source>
        <dbReference type="Pfam" id="PF20684"/>
    </source>
</evidence>
<feature type="transmembrane region" description="Helical" evidence="6">
    <location>
        <begin position="6"/>
        <end position="28"/>
    </location>
</feature>
<accession>F0XDK9</accession>
<feature type="transmembrane region" description="Helical" evidence="6">
    <location>
        <begin position="40"/>
        <end position="66"/>
    </location>
</feature>
<feature type="transmembrane region" description="Helical" evidence="6">
    <location>
        <begin position="86"/>
        <end position="110"/>
    </location>
</feature>
<gene>
    <name evidence="8" type="ORF">CMQ_714</name>
</gene>
<evidence type="ECO:0000256" key="2">
    <source>
        <dbReference type="ARBA" id="ARBA00022692"/>
    </source>
</evidence>
<dbReference type="eggNOG" id="ENOG502RMWP">
    <property type="taxonomic scope" value="Eukaryota"/>
</dbReference>
<feature type="transmembrane region" description="Helical" evidence="6">
    <location>
        <begin position="203"/>
        <end position="227"/>
    </location>
</feature>
<evidence type="ECO:0000256" key="5">
    <source>
        <dbReference type="ARBA" id="ARBA00038359"/>
    </source>
</evidence>
<feature type="transmembrane region" description="Helical" evidence="6">
    <location>
        <begin position="247"/>
        <end position="269"/>
    </location>
</feature>
<dbReference type="InterPro" id="IPR049326">
    <property type="entry name" value="Rhodopsin_dom_fungi"/>
</dbReference>
<organism evidence="9">
    <name type="scientific">Grosmannia clavigera (strain kw1407 / UAMH 11150)</name>
    <name type="common">Blue stain fungus</name>
    <name type="synonym">Graphiocladiella clavigera</name>
    <dbReference type="NCBI Taxonomy" id="655863"/>
    <lineage>
        <taxon>Eukaryota</taxon>
        <taxon>Fungi</taxon>
        <taxon>Dikarya</taxon>
        <taxon>Ascomycota</taxon>
        <taxon>Pezizomycotina</taxon>
        <taxon>Sordariomycetes</taxon>
        <taxon>Sordariomycetidae</taxon>
        <taxon>Ophiostomatales</taxon>
        <taxon>Ophiostomataceae</taxon>
        <taxon>Leptographium</taxon>
    </lineage>
</organism>
<evidence type="ECO:0000313" key="8">
    <source>
        <dbReference type="EMBL" id="EFX03786.1"/>
    </source>
</evidence>
<feature type="domain" description="Rhodopsin" evidence="7">
    <location>
        <begin position="24"/>
        <end position="270"/>
    </location>
</feature>
<feature type="transmembrane region" description="Helical" evidence="6">
    <location>
        <begin position="122"/>
        <end position="145"/>
    </location>
</feature>
<dbReference type="EMBL" id="GL629765">
    <property type="protein sequence ID" value="EFX03786.1"/>
    <property type="molecule type" value="Genomic_DNA"/>
</dbReference>
<dbReference type="GO" id="GO:0016020">
    <property type="term" value="C:membrane"/>
    <property type="evidence" value="ECO:0007669"/>
    <property type="project" value="UniProtKB-SubCell"/>
</dbReference>
<dbReference type="HOGENOM" id="CLU_028200_3_4_1"/>
<dbReference type="InterPro" id="IPR052337">
    <property type="entry name" value="SAT4-like"/>
</dbReference>
<dbReference type="Proteomes" id="UP000007796">
    <property type="component" value="Unassembled WGS sequence"/>
</dbReference>
<evidence type="ECO:0000256" key="1">
    <source>
        <dbReference type="ARBA" id="ARBA00004141"/>
    </source>
</evidence>
<feature type="transmembrane region" description="Helical" evidence="6">
    <location>
        <begin position="165"/>
        <end position="191"/>
    </location>
</feature>
<name>F0XDK9_GROCL</name>
<evidence type="ECO:0000256" key="3">
    <source>
        <dbReference type="ARBA" id="ARBA00022989"/>
    </source>
</evidence>
<evidence type="ECO:0000256" key="4">
    <source>
        <dbReference type="ARBA" id="ARBA00023136"/>
    </source>
</evidence>
<sequence length="355" mass="38095">MLALETLRGVMAAFMAVDLIVVCVRLFVRIKLTTPGNDDYCIVIALTGFIIMCSFAFVALSYGFGISDAAKIATFRGYDQIKASKFFTVAQLTYVASFPIVRISAAMVLLRIVQDAKPRIKHLLVTSIIVIVVYSLGCILVDALQCIPLKTAWGDGTGKCISSQRLAGLAFAVSALDIASALFYAVLPVFLLKGLQIGLRTKLAIIILLGLSVVTVVISIVRLRSLILIVNTTSVSTTLSLELESFVFSALELGISILTASLVALRPLLKYMPFGSRGRSSGARGRSAPYGTSGLCTSGPAEFEMGHRLHSEVADANSDDAESQRDILREDGNNGVWKRSKVSVTYEAKPKDGGT</sequence>
<evidence type="ECO:0000313" key="9">
    <source>
        <dbReference type="Proteomes" id="UP000007796"/>
    </source>
</evidence>
<proteinExistence type="inferred from homology"/>
<protein>
    <submittedName>
        <fullName evidence="8">Integral membrane protein</fullName>
    </submittedName>
</protein>
<reference evidence="8 9" key="1">
    <citation type="journal article" date="2011" name="Proc. Natl. Acad. Sci. U.S.A.">
        <title>Genome and transcriptome analyses of the mountain pine beetle-fungal symbiont Grosmannia clavigera, a lodgepole pine pathogen.</title>
        <authorList>
            <person name="DiGuistini S."/>
            <person name="Wang Y."/>
            <person name="Liao N.Y."/>
            <person name="Taylor G."/>
            <person name="Tanguay P."/>
            <person name="Feau N."/>
            <person name="Henrissat B."/>
            <person name="Chan S.K."/>
            <person name="Hesse-Orce U."/>
            <person name="Alamouti S.M."/>
            <person name="Tsui C.K.M."/>
            <person name="Docking R.T."/>
            <person name="Levasseur A."/>
            <person name="Haridas S."/>
            <person name="Robertson G."/>
            <person name="Birol I."/>
            <person name="Holt R.A."/>
            <person name="Marra M.A."/>
            <person name="Hamelin R.C."/>
            <person name="Hirst M."/>
            <person name="Jones S.J.M."/>
            <person name="Bohlmann J."/>
            <person name="Breuil C."/>
        </authorList>
    </citation>
    <scope>NUCLEOTIDE SEQUENCE [LARGE SCALE GENOMIC DNA]</scope>
    <source>
        <strain evidence="9">kw1407 / UAMH 11150</strain>
    </source>
</reference>
<keyword evidence="4 6" id="KW-0472">Membrane</keyword>
<dbReference type="OrthoDB" id="5429740at2759"/>
<dbReference type="AlphaFoldDB" id="F0XDK9"/>
<dbReference type="RefSeq" id="XP_014173268.1">
    <property type="nucleotide sequence ID" value="XM_014317793.1"/>
</dbReference>
<comment type="subcellular location">
    <subcellularLocation>
        <location evidence="1">Membrane</location>
        <topology evidence="1">Multi-pass membrane protein</topology>
    </subcellularLocation>
</comment>
<keyword evidence="9" id="KW-1185">Reference proteome</keyword>
<dbReference type="InParanoid" id="F0XDK9"/>
<dbReference type="Pfam" id="PF20684">
    <property type="entry name" value="Fung_rhodopsin"/>
    <property type="match status" value="1"/>
</dbReference>